<dbReference type="PROSITE" id="PS50931">
    <property type="entry name" value="HTH_LYSR"/>
    <property type="match status" value="1"/>
</dbReference>
<dbReference type="GO" id="GO:0003700">
    <property type="term" value="F:DNA-binding transcription factor activity"/>
    <property type="evidence" value="ECO:0007669"/>
    <property type="project" value="InterPro"/>
</dbReference>
<dbReference type="SUPFAM" id="SSF46785">
    <property type="entry name" value="Winged helix' DNA-binding domain"/>
    <property type="match status" value="1"/>
</dbReference>
<dbReference type="GO" id="GO:0003677">
    <property type="term" value="F:DNA binding"/>
    <property type="evidence" value="ECO:0007669"/>
    <property type="project" value="UniProtKB-KW"/>
</dbReference>
<dbReference type="Gene3D" id="1.10.10.10">
    <property type="entry name" value="Winged helix-like DNA-binding domain superfamily/Winged helix DNA-binding domain"/>
    <property type="match status" value="1"/>
</dbReference>
<evidence type="ECO:0000256" key="4">
    <source>
        <dbReference type="ARBA" id="ARBA00023163"/>
    </source>
</evidence>
<dbReference type="EMBL" id="JAJNNZ010000005">
    <property type="protein sequence ID" value="MCJ2376772.1"/>
    <property type="molecule type" value="Genomic_DNA"/>
</dbReference>
<evidence type="ECO:0000313" key="6">
    <source>
        <dbReference type="EMBL" id="MCJ2376772.1"/>
    </source>
</evidence>
<dbReference type="GO" id="GO:0032993">
    <property type="term" value="C:protein-DNA complex"/>
    <property type="evidence" value="ECO:0007669"/>
    <property type="project" value="TreeGrafter"/>
</dbReference>
<name>A0A9X1W9D4_9VIBR</name>
<keyword evidence="4" id="KW-0804">Transcription</keyword>
<evidence type="ECO:0000256" key="1">
    <source>
        <dbReference type="ARBA" id="ARBA00009437"/>
    </source>
</evidence>
<comment type="similarity">
    <text evidence="1">Belongs to the LysR transcriptional regulatory family.</text>
</comment>
<dbReference type="PANTHER" id="PTHR30346:SF28">
    <property type="entry name" value="HTH-TYPE TRANSCRIPTIONAL REGULATOR CYNR"/>
    <property type="match status" value="1"/>
</dbReference>
<dbReference type="InterPro" id="IPR005119">
    <property type="entry name" value="LysR_subst-bd"/>
</dbReference>
<proteinExistence type="inferred from homology"/>
<accession>A0A9X1W9D4</accession>
<dbReference type="RefSeq" id="WP_244356686.1">
    <property type="nucleotide sequence ID" value="NZ_JAJNNZ010000005.1"/>
</dbReference>
<organism evidence="6 7">
    <name type="scientific">Vibrio gelatinilyticus</name>
    <dbReference type="NCBI Taxonomy" id="2893468"/>
    <lineage>
        <taxon>Bacteria</taxon>
        <taxon>Pseudomonadati</taxon>
        <taxon>Pseudomonadota</taxon>
        <taxon>Gammaproteobacteria</taxon>
        <taxon>Vibrionales</taxon>
        <taxon>Vibrionaceae</taxon>
        <taxon>Vibrio</taxon>
    </lineage>
</organism>
<keyword evidence="2" id="KW-0805">Transcription regulation</keyword>
<dbReference type="Gene3D" id="3.40.190.10">
    <property type="entry name" value="Periplasmic binding protein-like II"/>
    <property type="match status" value="2"/>
</dbReference>
<keyword evidence="3" id="KW-0238">DNA-binding</keyword>
<dbReference type="CDD" id="cd08414">
    <property type="entry name" value="PBP2_LTTR_aromatics_like"/>
    <property type="match status" value="1"/>
</dbReference>
<comment type="caution">
    <text evidence="6">The sequence shown here is derived from an EMBL/GenBank/DDBJ whole genome shotgun (WGS) entry which is preliminary data.</text>
</comment>
<gene>
    <name evidence="6" type="ORF">LNL84_07980</name>
</gene>
<sequence length="286" mass="31792">MNIELLNAFVTLAKYQNYREAADALAVTQSTLTEQIYRLESDVGATLFDRNRTGAKLSIVGECLLPEAKRVLESSQQFHQLSEQVAAGLSGYLHIGFGVSTFGVAPSHIARFKQSTEDVHITLNDLPTQTQIEQLVSGDLHLAYIPLPVPPPLTSIPIKEETLCIAVHKEHLGKSPDIIVRSLPYLALNPDRGQGFQRQIDKAALELKLQPKASQYADDLLTLLSQVRANMGFTIVPLSARSLGDENTLFLPLEGKHCHWQVGLTWNPKIKNPARERYLAMLRHQT</sequence>
<dbReference type="AlphaFoldDB" id="A0A9X1W9D4"/>
<dbReference type="InterPro" id="IPR036388">
    <property type="entry name" value="WH-like_DNA-bd_sf"/>
</dbReference>
<dbReference type="PANTHER" id="PTHR30346">
    <property type="entry name" value="TRANSCRIPTIONAL DUAL REGULATOR HCAR-RELATED"/>
    <property type="match status" value="1"/>
</dbReference>
<evidence type="ECO:0000256" key="3">
    <source>
        <dbReference type="ARBA" id="ARBA00023125"/>
    </source>
</evidence>
<evidence type="ECO:0000259" key="5">
    <source>
        <dbReference type="PROSITE" id="PS50931"/>
    </source>
</evidence>
<dbReference type="Pfam" id="PF03466">
    <property type="entry name" value="LysR_substrate"/>
    <property type="match status" value="1"/>
</dbReference>
<keyword evidence="7" id="KW-1185">Reference proteome</keyword>
<dbReference type="PRINTS" id="PR00039">
    <property type="entry name" value="HTHLYSR"/>
</dbReference>
<dbReference type="InterPro" id="IPR036390">
    <property type="entry name" value="WH_DNA-bd_sf"/>
</dbReference>
<evidence type="ECO:0000256" key="2">
    <source>
        <dbReference type="ARBA" id="ARBA00023015"/>
    </source>
</evidence>
<protein>
    <submittedName>
        <fullName evidence="6">LysR family transcriptional regulator</fullName>
    </submittedName>
</protein>
<dbReference type="Proteomes" id="UP001139488">
    <property type="component" value="Unassembled WGS sequence"/>
</dbReference>
<feature type="domain" description="HTH lysR-type" evidence="5">
    <location>
        <begin position="1"/>
        <end position="58"/>
    </location>
</feature>
<evidence type="ECO:0000313" key="7">
    <source>
        <dbReference type="Proteomes" id="UP001139488"/>
    </source>
</evidence>
<dbReference type="Pfam" id="PF00126">
    <property type="entry name" value="HTH_1"/>
    <property type="match status" value="1"/>
</dbReference>
<dbReference type="InterPro" id="IPR000847">
    <property type="entry name" value="LysR_HTH_N"/>
</dbReference>
<reference evidence="6" key="1">
    <citation type="submission" date="2021-11" db="EMBL/GenBank/DDBJ databases">
        <title>Vibrio ZSDE26 sp. nov. and Vibrio ZSDZ34 sp. nov., isolated from coastal seawater in Qingdao.</title>
        <authorList>
            <person name="Zhang P."/>
        </authorList>
    </citation>
    <scope>NUCLEOTIDE SEQUENCE</scope>
    <source>
        <strain evidence="6">ZSDZ34</strain>
    </source>
</reference>
<dbReference type="SUPFAM" id="SSF53850">
    <property type="entry name" value="Periplasmic binding protein-like II"/>
    <property type="match status" value="1"/>
</dbReference>